<evidence type="ECO:0000313" key="9">
    <source>
        <dbReference type="Proteomes" id="UP000299102"/>
    </source>
</evidence>
<evidence type="ECO:0000256" key="2">
    <source>
        <dbReference type="ARBA" id="ARBA00022692"/>
    </source>
</evidence>
<dbReference type="Gene3D" id="1.20.1250.20">
    <property type="entry name" value="MFS general substrate transporter like domains"/>
    <property type="match status" value="1"/>
</dbReference>
<keyword evidence="4 6" id="KW-0472">Membrane</keyword>
<dbReference type="Proteomes" id="UP000299102">
    <property type="component" value="Unassembled WGS sequence"/>
</dbReference>
<dbReference type="Pfam" id="PF00083">
    <property type="entry name" value="Sugar_tr"/>
    <property type="match status" value="1"/>
</dbReference>
<dbReference type="EMBL" id="BGZK01000313">
    <property type="protein sequence ID" value="GBP36019.1"/>
    <property type="molecule type" value="Genomic_DNA"/>
</dbReference>
<dbReference type="InterPro" id="IPR036259">
    <property type="entry name" value="MFS_trans_sf"/>
</dbReference>
<dbReference type="OrthoDB" id="6133115at2759"/>
<comment type="subcellular location">
    <subcellularLocation>
        <location evidence="1">Membrane</location>
        <topology evidence="1">Multi-pass membrane protein</topology>
    </subcellularLocation>
</comment>
<keyword evidence="9" id="KW-1185">Reference proteome</keyword>
<feature type="domain" description="Major facilitator superfamily (MFS) profile" evidence="7">
    <location>
        <begin position="1"/>
        <end position="388"/>
    </location>
</feature>
<protein>
    <submittedName>
        <fullName evidence="8">Facilitated trehalose transporter Tret1</fullName>
    </submittedName>
</protein>
<accession>A0A4C1VBM0</accession>
<organism evidence="8 9">
    <name type="scientific">Eumeta variegata</name>
    <name type="common">Bagworm moth</name>
    <name type="synonym">Eumeta japonica</name>
    <dbReference type="NCBI Taxonomy" id="151549"/>
    <lineage>
        <taxon>Eukaryota</taxon>
        <taxon>Metazoa</taxon>
        <taxon>Ecdysozoa</taxon>
        <taxon>Arthropoda</taxon>
        <taxon>Hexapoda</taxon>
        <taxon>Insecta</taxon>
        <taxon>Pterygota</taxon>
        <taxon>Neoptera</taxon>
        <taxon>Endopterygota</taxon>
        <taxon>Lepidoptera</taxon>
        <taxon>Glossata</taxon>
        <taxon>Ditrysia</taxon>
        <taxon>Tineoidea</taxon>
        <taxon>Psychidae</taxon>
        <taxon>Oiketicinae</taxon>
        <taxon>Eumeta</taxon>
    </lineage>
</organism>
<dbReference type="PANTHER" id="PTHR48021">
    <property type="match status" value="1"/>
</dbReference>
<dbReference type="InterPro" id="IPR003663">
    <property type="entry name" value="Sugar/inositol_transpt"/>
</dbReference>
<dbReference type="STRING" id="151549.A0A4C1VBM0"/>
<feature type="transmembrane region" description="Helical" evidence="6">
    <location>
        <begin position="234"/>
        <end position="256"/>
    </location>
</feature>
<dbReference type="InterPro" id="IPR005828">
    <property type="entry name" value="MFS_sugar_transport-like"/>
</dbReference>
<evidence type="ECO:0000259" key="7">
    <source>
        <dbReference type="PROSITE" id="PS50850"/>
    </source>
</evidence>
<dbReference type="InterPro" id="IPR005829">
    <property type="entry name" value="Sugar_transporter_CS"/>
</dbReference>
<feature type="transmembrane region" description="Helical" evidence="6">
    <location>
        <begin position="263"/>
        <end position="285"/>
    </location>
</feature>
<dbReference type="InterPro" id="IPR050549">
    <property type="entry name" value="MFS_Trehalose_Transporter"/>
</dbReference>
<dbReference type="SUPFAM" id="SSF103473">
    <property type="entry name" value="MFS general substrate transporter"/>
    <property type="match status" value="1"/>
</dbReference>
<dbReference type="PRINTS" id="PR00171">
    <property type="entry name" value="SUGRTRNSPORT"/>
</dbReference>
<feature type="transmembrane region" description="Helical" evidence="6">
    <location>
        <begin position="198"/>
        <end position="222"/>
    </location>
</feature>
<keyword evidence="5" id="KW-0325">Glycoprotein</keyword>
<dbReference type="PANTHER" id="PTHR48021:SF68">
    <property type="entry name" value="MAJOR FACILITATOR SUPERFAMILY (MFS) PROFILE DOMAIN-CONTAINING PROTEIN"/>
    <property type="match status" value="1"/>
</dbReference>
<keyword evidence="2 6" id="KW-0812">Transmembrane</keyword>
<feature type="transmembrane region" description="Helical" evidence="6">
    <location>
        <begin position="79"/>
        <end position="100"/>
    </location>
</feature>
<evidence type="ECO:0000256" key="3">
    <source>
        <dbReference type="ARBA" id="ARBA00022989"/>
    </source>
</evidence>
<evidence type="ECO:0000256" key="4">
    <source>
        <dbReference type="ARBA" id="ARBA00023136"/>
    </source>
</evidence>
<evidence type="ECO:0000313" key="8">
    <source>
        <dbReference type="EMBL" id="GBP36019.1"/>
    </source>
</evidence>
<feature type="transmembrane region" description="Helical" evidence="6">
    <location>
        <begin position="44"/>
        <end position="67"/>
    </location>
</feature>
<keyword evidence="3 6" id="KW-1133">Transmembrane helix</keyword>
<feature type="transmembrane region" description="Helical" evidence="6">
    <location>
        <begin position="20"/>
        <end position="38"/>
    </location>
</feature>
<reference evidence="8 9" key="1">
    <citation type="journal article" date="2019" name="Commun. Biol.">
        <title>The bagworm genome reveals a unique fibroin gene that provides high tensile strength.</title>
        <authorList>
            <person name="Kono N."/>
            <person name="Nakamura H."/>
            <person name="Ohtoshi R."/>
            <person name="Tomita M."/>
            <person name="Numata K."/>
            <person name="Arakawa K."/>
        </authorList>
    </citation>
    <scope>NUCLEOTIDE SEQUENCE [LARGE SCALE GENOMIC DNA]</scope>
</reference>
<dbReference type="GO" id="GO:0016020">
    <property type="term" value="C:membrane"/>
    <property type="evidence" value="ECO:0007669"/>
    <property type="project" value="UniProtKB-SubCell"/>
</dbReference>
<dbReference type="PROSITE" id="PS00217">
    <property type="entry name" value="SUGAR_TRANSPORT_2"/>
    <property type="match status" value="1"/>
</dbReference>
<name>A0A4C1VBM0_EUMVA</name>
<feature type="transmembrane region" description="Helical" evidence="6">
    <location>
        <begin position="362"/>
        <end position="382"/>
    </location>
</feature>
<evidence type="ECO:0000256" key="6">
    <source>
        <dbReference type="SAM" id="Phobius"/>
    </source>
</evidence>
<sequence>MLISFFFVAPVMEWYGRKPAHVLIVIPNILTCVVYYYASNVTTLVLARMVHGLSCGGAIALSPIIVAEFTSPKLRGILLNLKTSFGALGVMLAHTLGLFFDWRKTILVGMTMPAFALLITFTWPETPAWLASRGHNERCASAFYWLRGKGARSQKELRALIKAETDRRNTRVISGDRTFLLKAKGFFIQCVKKDFRKLVMLLLCIFIFLEASGRYFFPLYAIKIINAFTNGQSSIYYVVILDGVILLSTILACVLIQRYQRRTLLFSTGAVCIALLLTTCLYLLLKSKGIIHRDYAWIPLSLFGLYFILLNLGALPILMVVLGEIFPLKYRSAGVTMSAIILSITLIITLLVTPTMMKVLDIHGSFTVHSFCMIGALLYLFYNLPETKGRTLQEIEERFTKGRQKVRLADDGEDDGDDATNAISIELR</sequence>
<evidence type="ECO:0000256" key="5">
    <source>
        <dbReference type="ARBA" id="ARBA00023180"/>
    </source>
</evidence>
<feature type="transmembrane region" description="Helical" evidence="6">
    <location>
        <begin position="334"/>
        <end position="356"/>
    </location>
</feature>
<dbReference type="GO" id="GO:0022857">
    <property type="term" value="F:transmembrane transporter activity"/>
    <property type="evidence" value="ECO:0007669"/>
    <property type="project" value="InterPro"/>
</dbReference>
<dbReference type="PROSITE" id="PS50850">
    <property type="entry name" value="MFS"/>
    <property type="match status" value="1"/>
</dbReference>
<dbReference type="InterPro" id="IPR020846">
    <property type="entry name" value="MFS_dom"/>
</dbReference>
<dbReference type="AlphaFoldDB" id="A0A4C1VBM0"/>
<comment type="caution">
    <text evidence="8">The sequence shown here is derived from an EMBL/GenBank/DDBJ whole genome shotgun (WGS) entry which is preliminary data.</text>
</comment>
<evidence type="ECO:0000256" key="1">
    <source>
        <dbReference type="ARBA" id="ARBA00004141"/>
    </source>
</evidence>
<proteinExistence type="predicted"/>
<feature type="transmembrane region" description="Helical" evidence="6">
    <location>
        <begin position="297"/>
        <end position="322"/>
    </location>
</feature>
<gene>
    <name evidence="8" type="primary">Tret1</name>
    <name evidence="8" type="ORF">EVAR_29148_1</name>
</gene>